<protein>
    <recommendedName>
        <fullName evidence="3">Secreted protein</fullName>
    </recommendedName>
</protein>
<dbReference type="EMBL" id="JAQQAF010000006">
    <property type="protein sequence ID" value="KAJ8480065.1"/>
    <property type="molecule type" value="Genomic_DNA"/>
</dbReference>
<keyword evidence="2" id="KW-1185">Reference proteome</keyword>
<proteinExistence type="predicted"/>
<accession>A0AAV8PD91</accession>
<dbReference type="Proteomes" id="UP001222027">
    <property type="component" value="Unassembled WGS sequence"/>
</dbReference>
<name>A0AAV8PD91_ENSVE</name>
<evidence type="ECO:0008006" key="3">
    <source>
        <dbReference type="Google" id="ProtNLM"/>
    </source>
</evidence>
<sequence>MPPGLLVSLLSATFRQRMAVCNSSDLFEKCSNVDAISGTINITTAISWPCHSYTSNSASQFTAGDTTQTPFNTTTCCITVNSATRSNRYTAAKHSAVISNYRASANCCDAAA</sequence>
<dbReference type="AlphaFoldDB" id="A0AAV8PD91"/>
<evidence type="ECO:0000313" key="1">
    <source>
        <dbReference type="EMBL" id="KAJ8480065.1"/>
    </source>
</evidence>
<gene>
    <name evidence="1" type="ORF">OPV22_023792</name>
</gene>
<comment type="caution">
    <text evidence="1">The sequence shown here is derived from an EMBL/GenBank/DDBJ whole genome shotgun (WGS) entry which is preliminary data.</text>
</comment>
<evidence type="ECO:0000313" key="2">
    <source>
        <dbReference type="Proteomes" id="UP001222027"/>
    </source>
</evidence>
<reference evidence="1 2" key="1">
    <citation type="submission" date="2022-12" db="EMBL/GenBank/DDBJ databases">
        <title>Chromosome-scale assembly of the Ensete ventricosum genome.</title>
        <authorList>
            <person name="Dussert Y."/>
            <person name="Stocks J."/>
            <person name="Wendawek A."/>
            <person name="Woldeyes F."/>
            <person name="Nichols R.A."/>
            <person name="Borrell J.S."/>
        </authorList>
    </citation>
    <scope>NUCLEOTIDE SEQUENCE [LARGE SCALE GENOMIC DNA]</scope>
    <source>
        <strain evidence="2">cv. Maze</strain>
        <tissue evidence="1">Seeds</tissue>
    </source>
</reference>
<organism evidence="1 2">
    <name type="scientific">Ensete ventricosum</name>
    <name type="common">Abyssinian banana</name>
    <name type="synonym">Musa ensete</name>
    <dbReference type="NCBI Taxonomy" id="4639"/>
    <lineage>
        <taxon>Eukaryota</taxon>
        <taxon>Viridiplantae</taxon>
        <taxon>Streptophyta</taxon>
        <taxon>Embryophyta</taxon>
        <taxon>Tracheophyta</taxon>
        <taxon>Spermatophyta</taxon>
        <taxon>Magnoliopsida</taxon>
        <taxon>Liliopsida</taxon>
        <taxon>Zingiberales</taxon>
        <taxon>Musaceae</taxon>
        <taxon>Ensete</taxon>
    </lineage>
</organism>